<dbReference type="STRING" id="237610.BJP27_20980"/>
<organism evidence="1 2">
    <name type="scientific">Pseudomonas oryzihabitans</name>
    <dbReference type="NCBI Taxonomy" id="47885"/>
    <lineage>
        <taxon>Bacteria</taxon>
        <taxon>Pseudomonadati</taxon>
        <taxon>Pseudomonadota</taxon>
        <taxon>Gammaproteobacteria</taxon>
        <taxon>Pseudomonadales</taxon>
        <taxon>Pseudomonadaceae</taxon>
        <taxon>Pseudomonas</taxon>
    </lineage>
</organism>
<gene>
    <name evidence="1" type="ORF">SAMN05216279_10440</name>
</gene>
<dbReference type="eggNOG" id="COG1503">
    <property type="taxonomic scope" value="Bacteria"/>
</dbReference>
<accession>A0A1G5N4T8</accession>
<dbReference type="RefSeq" id="WP_074583782.1">
    <property type="nucleotide sequence ID" value="NZ_CP183397.1"/>
</dbReference>
<dbReference type="AlphaFoldDB" id="A0A1G5N4T8"/>
<sequence>MNDTLDHHALATWMKEATPPCLSLYMPTERTFPQREQNVIRFKNLLRQLEADLVERFPEADHVALLAPLQTLVDNADFWHYPRGGLAILRDRDQLRVLKVLDPLEETARVNHHFQLQPLLRLAQARDRYQVLCLTRNQAHLFEGNRDNLVEVELGEGVPRTLEDALGTELTEGNQRGLPQGFSRAGERGDSMQHNAGGISKHDEQDADRERYFLALDRALTRVHSNTARLPLVLAALPEHQAAFRRLSQNPHLLPEGIAGDPGPLDNDVLRARAWAVMAPRMEQRLDDLLDTYAQRHGQGLASDRLEDIGGALLDARVDTLLVEADRHIPGYLDLERRLLVPAKPEGANADDLLDELSFQALQQGGEVLVLPRERMPGGTGVAAIYRY</sequence>
<dbReference type="EMBL" id="FMWB01000004">
    <property type="protein sequence ID" value="SCZ31739.1"/>
    <property type="molecule type" value="Genomic_DNA"/>
</dbReference>
<evidence type="ECO:0000313" key="2">
    <source>
        <dbReference type="Proteomes" id="UP000183046"/>
    </source>
</evidence>
<comment type="caution">
    <text evidence="1">The sequence shown here is derived from an EMBL/GenBank/DDBJ whole genome shotgun (WGS) entry which is preliminary data.</text>
</comment>
<name>A0A1G5N4T8_9PSED</name>
<proteinExistence type="predicted"/>
<reference evidence="2" key="1">
    <citation type="submission" date="2016-10" db="EMBL/GenBank/DDBJ databases">
        <authorList>
            <person name="de Groot N.N."/>
        </authorList>
    </citation>
    <scope>NUCLEOTIDE SEQUENCE [LARGE SCALE GENOMIC DNA]</scope>
    <source>
        <strain evidence="2">DSM 15758</strain>
    </source>
</reference>
<evidence type="ECO:0000313" key="1">
    <source>
        <dbReference type="EMBL" id="SCZ31739.1"/>
    </source>
</evidence>
<dbReference type="Pfam" id="PF18845">
    <property type="entry name" value="baeRF_family3"/>
    <property type="match status" value="1"/>
</dbReference>
<protein>
    <submittedName>
        <fullName evidence="1">Uncharacterized protein</fullName>
    </submittedName>
</protein>
<dbReference type="InterPro" id="IPR041289">
    <property type="entry name" value="Bact_RF_family3"/>
</dbReference>
<dbReference type="OrthoDB" id="4393931at2"/>
<dbReference type="Proteomes" id="UP000183046">
    <property type="component" value="Unassembled WGS sequence"/>
</dbReference>